<keyword evidence="1" id="KW-0812">Transmembrane</keyword>
<name>A0A6V7QCQ4_ANACO</name>
<organism evidence="2">
    <name type="scientific">Ananas comosus var. bracteatus</name>
    <name type="common">red pineapple</name>
    <dbReference type="NCBI Taxonomy" id="296719"/>
    <lineage>
        <taxon>Eukaryota</taxon>
        <taxon>Viridiplantae</taxon>
        <taxon>Streptophyta</taxon>
        <taxon>Embryophyta</taxon>
        <taxon>Tracheophyta</taxon>
        <taxon>Spermatophyta</taxon>
        <taxon>Magnoliopsida</taxon>
        <taxon>Liliopsida</taxon>
        <taxon>Poales</taxon>
        <taxon>Bromeliaceae</taxon>
        <taxon>Bromelioideae</taxon>
        <taxon>Ananas</taxon>
    </lineage>
</organism>
<dbReference type="EMBL" id="LR862135">
    <property type="protein sequence ID" value="CAD1840964.1"/>
    <property type="molecule type" value="Genomic_DNA"/>
</dbReference>
<evidence type="ECO:0000313" key="2">
    <source>
        <dbReference type="EMBL" id="CAD1840964.1"/>
    </source>
</evidence>
<gene>
    <name evidence="2" type="ORF">CB5_LOCUS24175</name>
</gene>
<reference evidence="2" key="1">
    <citation type="submission" date="2020-07" db="EMBL/GenBank/DDBJ databases">
        <authorList>
            <person name="Lin J."/>
        </authorList>
    </citation>
    <scope>NUCLEOTIDE SEQUENCE</scope>
</reference>
<keyword evidence="1" id="KW-1133">Transmembrane helix</keyword>
<dbReference type="AlphaFoldDB" id="A0A6V7QCQ4"/>
<sequence length="113" mass="11960">MEAMCCPSSSAPLRSQKIQKLRSNLPLLFPKKGAKLTHALASYPRLRAAALGDGLILAASNSPAAGGDVSVLIPISVVLLLVYWIANFVVPQMIMKDLQQGTAEGEEAESANK</sequence>
<accession>A0A6V7QCQ4</accession>
<protein>
    <submittedName>
        <fullName evidence="2">Uncharacterized protein</fullName>
    </submittedName>
</protein>
<dbReference type="PANTHER" id="PTHR37196:SF2">
    <property type="entry name" value="TRANSMEMBRANE PROTEIN"/>
    <property type="match status" value="1"/>
</dbReference>
<feature type="transmembrane region" description="Helical" evidence="1">
    <location>
        <begin position="71"/>
        <end position="90"/>
    </location>
</feature>
<evidence type="ECO:0000256" key="1">
    <source>
        <dbReference type="SAM" id="Phobius"/>
    </source>
</evidence>
<proteinExistence type="predicted"/>
<keyword evidence="1" id="KW-0472">Membrane</keyword>
<dbReference type="PANTHER" id="PTHR37196">
    <property type="entry name" value="TRANSMEMBRANE PROTEIN"/>
    <property type="match status" value="1"/>
</dbReference>